<dbReference type="GO" id="GO:0000729">
    <property type="term" value="P:DNA double-strand break processing"/>
    <property type="evidence" value="ECO:0007669"/>
    <property type="project" value="TreeGrafter"/>
</dbReference>
<dbReference type="GO" id="GO:0003697">
    <property type="term" value="F:single-stranded DNA binding"/>
    <property type="evidence" value="ECO:0007669"/>
    <property type="project" value="TreeGrafter"/>
</dbReference>
<accession>A0A4Y1ZX58</accession>
<name>A0A4Y1ZX58_ARAVE</name>
<dbReference type="GO" id="GO:0046975">
    <property type="term" value="F:histone H3K36 methyltransferase activity"/>
    <property type="evidence" value="ECO:0007669"/>
    <property type="project" value="TreeGrafter"/>
</dbReference>
<protein>
    <submittedName>
        <fullName evidence="1">Uncharacterized protein</fullName>
    </submittedName>
</protein>
<dbReference type="GO" id="GO:0000793">
    <property type="term" value="C:condensed chromosome"/>
    <property type="evidence" value="ECO:0007669"/>
    <property type="project" value="TreeGrafter"/>
</dbReference>
<dbReference type="GO" id="GO:0044774">
    <property type="term" value="P:mitotic DNA integrity checkpoint signaling"/>
    <property type="evidence" value="ECO:0007669"/>
    <property type="project" value="TreeGrafter"/>
</dbReference>
<dbReference type="GO" id="GO:0006303">
    <property type="term" value="P:double-strand break repair via nonhomologous end joining"/>
    <property type="evidence" value="ECO:0007669"/>
    <property type="project" value="TreeGrafter"/>
</dbReference>
<dbReference type="InterPro" id="IPR052709">
    <property type="entry name" value="Transposase-MT_Hybrid"/>
</dbReference>
<dbReference type="GO" id="GO:0035861">
    <property type="term" value="C:site of double-strand break"/>
    <property type="evidence" value="ECO:0007669"/>
    <property type="project" value="TreeGrafter"/>
</dbReference>
<proteinExistence type="predicted"/>
<dbReference type="GO" id="GO:0044547">
    <property type="term" value="F:DNA topoisomerase binding"/>
    <property type="evidence" value="ECO:0007669"/>
    <property type="project" value="TreeGrafter"/>
</dbReference>
<gene>
    <name evidence="1" type="ORF">AVEN_115069_1</name>
</gene>
<dbReference type="GO" id="GO:0003690">
    <property type="term" value="F:double-stranded DNA binding"/>
    <property type="evidence" value="ECO:0007669"/>
    <property type="project" value="TreeGrafter"/>
</dbReference>
<dbReference type="PANTHER" id="PTHR46060">
    <property type="entry name" value="MARINER MOS1 TRANSPOSASE-LIKE PROTEIN"/>
    <property type="match status" value="1"/>
</dbReference>
<comment type="caution">
    <text evidence="1">The sequence shown here is derived from an EMBL/GenBank/DDBJ whole genome shotgun (WGS) entry which is preliminary data.</text>
</comment>
<keyword evidence="2" id="KW-1185">Reference proteome</keyword>
<reference evidence="1 2" key="1">
    <citation type="journal article" date="2019" name="Sci. Rep.">
        <title>Orb-weaving spider Araneus ventricosus genome elucidates the spidroin gene catalogue.</title>
        <authorList>
            <person name="Kono N."/>
            <person name="Nakamura H."/>
            <person name="Ohtoshi R."/>
            <person name="Moran D.A.P."/>
            <person name="Shinohara A."/>
            <person name="Yoshida Y."/>
            <person name="Fujiwara M."/>
            <person name="Mori M."/>
            <person name="Tomita M."/>
            <person name="Arakawa K."/>
        </authorList>
    </citation>
    <scope>NUCLEOTIDE SEQUENCE [LARGE SCALE GENOMIC DNA]</scope>
</reference>
<dbReference type="Proteomes" id="UP000499080">
    <property type="component" value="Unassembled WGS sequence"/>
</dbReference>
<evidence type="ECO:0000313" key="1">
    <source>
        <dbReference type="EMBL" id="GBL72048.1"/>
    </source>
</evidence>
<dbReference type="GO" id="GO:0005634">
    <property type="term" value="C:nucleus"/>
    <property type="evidence" value="ECO:0007669"/>
    <property type="project" value="TreeGrafter"/>
</dbReference>
<dbReference type="GO" id="GO:0015074">
    <property type="term" value="P:DNA integration"/>
    <property type="evidence" value="ECO:0007669"/>
    <property type="project" value="TreeGrafter"/>
</dbReference>
<organism evidence="1 2">
    <name type="scientific">Araneus ventricosus</name>
    <name type="common">Orbweaver spider</name>
    <name type="synonym">Epeira ventricosa</name>
    <dbReference type="NCBI Taxonomy" id="182803"/>
    <lineage>
        <taxon>Eukaryota</taxon>
        <taxon>Metazoa</taxon>
        <taxon>Ecdysozoa</taxon>
        <taxon>Arthropoda</taxon>
        <taxon>Chelicerata</taxon>
        <taxon>Arachnida</taxon>
        <taxon>Araneae</taxon>
        <taxon>Araneomorphae</taxon>
        <taxon>Entelegynae</taxon>
        <taxon>Araneoidea</taxon>
        <taxon>Araneidae</taxon>
        <taxon>Araneus</taxon>
    </lineage>
</organism>
<dbReference type="Gene3D" id="3.30.420.10">
    <property type="entry name" value="Ribonuclease H-like superfamily/Ribonuclease H"/>
    <property type="match status" value="1"/>
</dbReference>
<dbReference type="GO" id="GO:0000014">
    <property type="term" value="F:single-stranded DNA endodeoxyribonuclease activity"/>
    <property type="evidence" value="ECO:0007669"/>
    <property type="project" value="TreeGrafter"/>
</dbReference>
<dbReference type="AlphaFoldDB" id="A0A4Y1ZX58"/>
<dbReference type="GO" id="GO:0042800">
    <property type="term" value="F:histone H3K4 methyltransferase activity"/>
    <property type="evidence" value="ECO:0007669"/>
    <property type="project" value="TreeGrafter"/>
</dbReference>
<dbReference type="EMBL" id="BGPR01000001">
    <property type="protein sequence ID" value="GBL72048.1"/>
    <property type="molecule type" value="Genomic_DNA"/>
</dbReference>
<evidence type="ECO:0000313" key="2">
    <source>
        <dbReference type="Proteomes" id="UP000499080"/>
    </source>
</evidence>
<dbReference type="GO" id="GO:0031297">
    <property type="term" value="P:replication fork processing"/>
    <property type="evidence" value="ECO:0007669"/>
    <property type="project" value="TreeGrafter"/>
</dbReference>
<sequence length="97" mass="11115">MSLQAAQRERKELRNEKGKLIQQANLKEDIEQKCSESDNSKEVAFHQDNSRPYVSLVTWRKLLKLGWDVLPRIPYCPDLVPSDCTAICSAQRKAEVA</sequence>
<dbReference type="PANTHER" id="PTHR46060:SF2">
    <property type="entry name" value="HISTONE-LYSINE N-METHYLTRANSFERASE SETMAR"/>
    <property type="match status" value="1"/>
</dbReference>
<dbReference type="InterPro" id="IPR036397">
    <property type="entry name" value="RNaseH_sf"/>
</dbReference>